<dbReference type="SUPFAM" id="SSF52833">
    <property type="entry name" value="Thioredoxin-like"/>
    <property type="match status" value="1"/>
</dbReference>
<dbReference type="GO" id="GO:0030313">
    <property type="term" value="C:cell envelope"/>
    <property type="evidence" value="ECO:0007669"/>
    <property type="project" value="UniProtKB-SubCell"/>
</dbReference>
<keyword evidence="7" id="KW-1185">Reference proteome</keyword>
<dbReference type="PANTHER" id="PTHR42852:SF6">
    <property type="entry name" value="THIOL:DISULFIDE INTERCHANGE PROTEIN DSBE"/>
    <property type="match status" value="1"/>
</dbReference>
<dbReference type="RefSeq" id="WP_168881625.1">
    <property type="nucleotide sequence ID" value="NZ_JABAIL010000002.1"/>
</dbReference>
<evidence type="ECO:0000256" key="1">
    <source>
        <dbReference type="ARBA" id="ARBA00004196"/>
    </source>
</evidence>
<dbReference type="EMBL" id="JABAIL010000002">
    <property type="protein sequence ID" value="NLR90915.1"/>
    <property type="molecule type" value="Genomic_DNA"/>
</dbReference>
<dbReference type="Gene3D" id="3.40.30.10">
    <property type="entry name" value="Glutaredoxin"/>
    <property type="match status" value="1"/>
</dbReference>
<comment type="caution">
    <text evidence="6">The sequence shown here is derived from an EMBL/GenBank/DDBJ whole genome shotgun (WGS) entry which is preliminary data.</text>
</comment>
<evidence type="ECO:0000313" key="6">
    <source>
        <dbReference type="EMBL" id="NLR90915.1"/>
    </source>
</evidence>
<dbReference type="Proteomes" id="UP000585050">
    <property type="component" value="Unassembled WGS sequence"/>
</dbReference>
<comment type="subcellular location">
    <subcellularLocation>
        <location evidence="1">Cell envelope</location>
    </subcellularLocation>
</comment>
<reference evidence="6 7" key="1">
    <citation type="submission" date="2020-04" db="EMBL/GenBank/DDBJ databases">
        <title>Flammeovirga sp. SR4, a novel species isolated from seawater.</title>
        <authorList>
            <person name="Wang X."/>
        </authorList>
    </citation>
    <scope>NUCLEOTIDE SEQUENCE [LARGE SCALE GENOMIC DNA]</scope>
    <source>
        <strain evidence="6 7">SR4</strain>
    </source>
</reference>
<evidence type="ECO:0000256" key="3">
    <source>
        <dbReference type="ARBA" id="ARBA00023157"/>
    </source>
</evidence>
<dbReference type="GO" id="GO:0016491">
    <property type="term" value="F:oxidoreductase activity"/>
    <property type="evidence" value="ECO:0007669"/>
    <property type="project" value="InterPro"/>
</dbReference>
<organism evidence="6 7">
    <name type="scientific">Flammeovirga agarivorans</name>
    <dbReference type="NCBI Taxonomy" id="2726742"/>
    <lineage>
        <taxon>Bacteria</taxon>
        <taxon>Pseudomonadati</taxon>
        <taxon>Bacteroidota</taxon>
        <taxon>Cytophagia</taxon>
        <taxon>Cytophagales</taxon>
        <taxon>Flammeovirgaceae</taxon>
        <taxon>Flammeovirga</taxon>
    </lineage>
</organism>
<dbReference type="GO" id="GO:0016209">
    <property type="term" value="F:antioxidant activity"/>
    <property type="evidence" value="ECO:0007669"/>
    <property type="project" value="InterPro"/>
</dbReference>
<feature type="domain" description="Thioredoxin" evidence="5">
    <location>
        <begin position="243"/>
        <end position="382"/>
    </location>
</feature>
<dbReference type="PROSITE" id="PS51352">
    <property type="entry name" value="THIOREDOXIN_2"/>
    <property type="match status" value="1"/>
</dbReference>
<accession>A0A7X8SIL7</accession>
<dbReference type="GO" id="GO:0017004">
    <property type="term" value="P:cytochrome complex assembly"/>
    <property type="evidence" value="ECO:0007669"/>
    <property type="project" value="UniProtKB-KW"/>
</dbReference>
<evidence type="ECO:0000256" key="4">
    <source>
        <dbReference type="ARBA" id="ARBA00023284"/>
    </source>
</evidence>
<keyword evidence="4" id="KW-0676">Redox-active center</keyword>
<dbReference type="InterPro" id="IPR050553">
    <property type="entry name" value="Thioredoxin_ResA/DsbE_sf"/>
</dbReference>
<protein>
    <submittedName>
        <fullName evidence="6">TlpA family protein disulfide reductase</fullName>
    </submittedName>
</protein>
<dbReference type="AlphaFoldDB" id="A0A7X8SIL7"/>
<name>A0A7X8SIL7_9BACT</name>
<gene>
    <name evidence="6" type="ORF">HGP29_06840</name>
</gene>
<dbReference type="InterPro" id="IPR013766">
    <property type="entry name" value="Thioredoxin_domain"/>
</dbReference>
<keyword evidence="3" id="KW-1015">Disulfide bond</keyword>
<dbReference type="CDD" id="cd02966">
    <property type="entry name" value="TlpA_like_family"/>
    <property type="match status" value="1"/>
</dbReference>
<keyword evidence="2" id="KW-0201">Cytochrome c-type biogenesis</keyword>
<dbReference type="Pfam" id="PF00578">
    <property type="entry name" value="AhpC-TSA"/>
    <property type="match status" value="1"/>
</dbReference>
<evidence type="ECO:0000313" key="7">
    <source>
        <dbReference type="Proteomes" id="UP000585050"/>
    </source>
</evidence>
<proteinExistence type="predicted"/>
<dbReference type="PANTHER" id="PTHR42852">
    <property type="entry name" value="THIOL:DISULFIDE INTERCHANGE PROTEIN DSBE"/>
    <property type="match status" value="1"/>
</dbReference>
<dbReference type="InterPro" id="IPR000866">
    <property type="entry name" value="AhpC/TSA"/>
</dbReference>
<dbReference type="InterPro" id="IPR036249">
    <property type="entry name" value="Thioredoxin-like_sf"/>
</dbReference>
<sequence length="404" mass="47502">MLLHYQRNFLLGVFLLSPLLLFGQKKKYCTKDFKKMEGDVIIKYKMIFEDDISEISKKDPHFVDERIIYFNSSTLVSKLSYTDVRAQYMERLTYMDFLSEKTYYLNSYRNKNKGDGFYVRFNDPYKKAVRVEGNEKYIAGYECKKYEVIVHGEKKYMYTTEAFGLKYTQNYITEGIEFCMELPRYSKKYGHYRLVADEVTFTTLSKTVYDLDFYDILPKEEYMIERKSIKNKSLIVQNHANEKIIGSKAPTFKSTTIDHTTVNSKSYNGKVVVYNFWSLKNKGSVQEVMKLNELYEKYKNNPNVVFLSLALDKEVALQEFNNLYNFKYQIVDNAGEYINKFKVSLYPTNVVVDKNGNYINYTVGYKKDIVDRLSSSIELALHPESVNNDITNHKVKPKGNQLLK</sequence>
<evidence type="ECO:0000259" key="5">
    <source>
        <dbReference type="PROSITE" id="PS51352"/>
    </source>
</evidence>
<evidence type="ECO:0000256" key="2">
    <source>
        <dbReference type="ARBA" id="ARBA00022748"/>
    </source>
</evidence>